<name>A0A938XS13_9BACL</name>
<dbReference type="EMBL" id="JAFBEB010000002">
    <property type="protein sequence ID" value="MBM7589268.1"/>
    <property type="molecule type" value="Genomic_DNA"/>
</dbReference>
<keyword evidence="1" id="KW-0238">DNA-binding</keyword>
<dbReference type="RefSeq" id="WP_204516998.1">
    <property type="nucleotide sequence ID" value="NZ_BAABIN010000015.1"/>
</dbReference>
<evidence type="ECO:0000313" key="3">
    <source>
        <dbReference type="EMBL" id="MBM7589268.1"/>
    </source>
</evidence>
<dbReference type="CDD" id="cd00093">
    <property type="entry name" value="HTH_XRE"/>
    <property type="match status" value="1"/>
</dbReference>
<evidence type="ECO:0000313" key="4">
    <source>
        <dbReference type="Proteomes" id="UP000717624"/>
    </source>
</evidence>
<keyword evidence="4" id="KW-1185">Reference proteome</keyword>
<dbReference type="InterPro" id="IPR010982">
    <property type="entry name" value="Lambda_DNA-bd_dom_sf"/>
</dbReference>
<dbReference type="GO" id="GO:0003677">
    <property type="term" value="F:DNA binding"/>
    <property type="evidence" value="ECO:0007669"/>
    <property type="project" value="UniProtKB-KW"/>
</dbReference>
<dbReference type="Pfam" id="PF01381">
    <property type="entry name" value="HTH_3"/>
    <property type="match status" value="1"/>
</dbReference>
<dbReference type="InterPro" id="IPR001387">
    <property type="entry name" value="Cro/C1-type_HTH"/>
</dbReference>
<dbReference type="PANTHER" id="PTHR46558">
    <property type="entry name" value="TRACRIPTIONAL REGULATORY PROTEIN-RELATED-RELATED"/>
    <property type="match status" value="1"/>
</dbReference>
<feature type="domain" description="HTH cro/C1-type" evidence="2">
    <location>
        <begin position="7"/>
        <end position="61"/>
    </location>
</feature>
<comment type="caution">
    <text evidence="3">The sequence shown here is derived from an EMBL/GenBank/DDBJ whole genome shotgun (WGS) entry which is preliminary data.</text>
</comment>
<protein>
    <submittedName>
        <fullName evidence="3">Transcriptional regulator with XRE-family HTH domain</fullName>
    </submittedName>
</protein>
<dbReference type="Proteomes" id="UP000717624">
    <property type="component" value="Unassembled WGS sequence"/>
</dbReference>
<dbReference type="SUPFAM" id="SSF47413">
    <property type="entry name" value="lambda repressor-like DNA-binding domains"/>
    <property type="match status" value="1"/>
</dbReference>
<reference evidence="3" key="1">
    <citation type="submission" date="2021-01" db="EMBL/GenBank/DDBJ databases">
        <title>Genomic Encyclopedia of Type Strains, Phase IV (KMG-IV): sequencing the most valuable type-strain genomes for metagenomic binning, comparative biology and taxonomic classification.</title>
        <authorList>
            <person name="Goeker M."/>
        </authorList>
    </citation>
    <scope>NUCLEOTIDE SEQUENCE</scope>
    <source>
        <strain evidence="3">DSM 25523</strain>
    </source>
</reference>
<accession>A0A938XS13</accession>
<evidence type="ECO:0000256" key="1">
    <source>
        <dbReference type="ARBA" id="ARBA00023125"/>
    </source>
</evidence>
<dbReference type="PANTHER" id="PTHR46558:SF11">
    <property type="entry name" value="HTH-TYPE TRANSCRIPTIONAL REGULATOR XRE"/>
    <property type="match status" value="1"/>
</dbReference>
<organism evidence="3 4">
    <name type="scientific">Brevibacillus fulvus</name>
    <dbReference type="NCBI Taxonomy" id="1125967"/>
    <lineage>
        <taxon>Bacteria</taxon>
        <taxon>Bacillati</taxon>
        <taxon>Bacillota</taxon>
        <taxon>Bacilli</taxon>
        <taxon>Bacillales</taxon>
        <taxon>Paenibacillaceae</taxon>
        <taxon>Brevibacillus</taxon>
    </lineage>
</organism>
<sequence length="136" mass="15849">MNVGDRLRKLRMEKGLSQQQLADQLGLNRSTYARYETNDNQADYKTLQSLADFFQTSVDYLLGRSVHAAPIVSEQASAYQAADLFWVIKDAPNLFYQGEELALTVEEREELLRHLRLAWMMIKERRDELRQTPPNK</sequence>
<dbReference type="PROSITE" id="PS50943">
    <property type="entry name" value="HTH_CROC1"/>
    <property type="match status" value="1"/>
</dbReference>
<evidence type="ECO:0000259" key="2">
    <source>
        <dbReference type="PROSITE" id="PS50943"/>
    </source>
</evidence>
<gene>
    <name evidence="3" type="ORF">JOD01_000866</name>
</gene>
<dbReference type="Gene3D" id="1.10.260.40">
    <property type="entry name" value="lambda repressor-like DNA-binding domains"/>
    <property type="match status" value="1"/>
</dbReference>
<dbReference type="SMART" id="SM00530">
    <property type="entry name" value="HTH_XRE"/>
    <property type="match status" value="1"/>
</dbReference>
<dbReference type="AlphaFoldDB" id="A0A938XS13"/>
<proteinExistence type="predicted"/>